<keyword evidence="3" id="KW-1185">Reference proteome</keyword>
<feature type="compositionally biased region" description="Acidic residues" evidence="1">
    <location>
        <begin position="248"/>
        <end position="257"/>
    </location>
</feature>
<protein>
    <submittedName>
        <fullName evidence="2">Uncharacterized protein</fullName>
    </submittedName>
</protein>
<evidence type="ECO:0000256" key="1">
    <source>
        <dbReference type="SAM" id="MobiDB-lite"/>
    </source>
</evidence>
<organism evidence="2 3">
    <name type="scientific">Phytophthora boehmeriae</name>
    <dbReference type="NCBI Taxonomy" id="109152"/>
    <lineage>
        <taxon>Eukaryota</taxon>
        <taxon>Sar</taxon>
        <taxon>Stramenopiles</taxon>
        <taxon>Oomycota</taxon>
        <taxon>Peronosporomycetes</taxon>
        <taxon>Peronosporales</taxon>
        <taxon>Peronosporaceae</taxon>
        <taxon>Phytophthora</taxon>
    </lineage>
</organism>
<comment type="caution">
    <text evidence="2">The sequence shown here is derived from an EMBL/GenBank/DDBJ whole genome shotgun (WGS) entry which is preliminary data.</text>
</comment>
<evidence type="ECO:0000313" key="3">
    <source>
        <dbReference type="Proteomes" id="UP000693981"/>
    </source>
</evidence>
<reference evidence="2" key="1">
    <citation type="submission" date="2021-02" db="EMBL/GenBank/DDBJ databases">
        <authorList>
            <person name="Palmer J.M."/>
        </authorList>
    </citation>
    <scope>NUCLEOTIDE SEQUENCE</scope>
    <source>
        <strain evidence="2">SCRP23</strain>
    </source>
</reference>
<feature type="region of interest" description="Disordered" evidence="1">
    <location>
        <begin position="232"/>
        <end position="533"/>
    </location>
</feature>
<feature type="compositionally biased region" description="Acidic residues" evidence="1">
    <location>
        <begin position="449"/>
        <end position="459"/>
    </location>
</feature>
<gene>
    <name evidence="2" type="ORF">PHYBOEH_001733</name>
</gene>
<dbReference type="OrthoDB" id="129877at2759"/>
<name>A0A8T1X5F6_9STRA</name>
<feature type="compositionally biased region" description="Basic and acidic residues" evidence="1">
    <location>
        <begin position="420"/>
        <end position="431"/>
    </location>
</feature>
<feature type="compositionally biased region" description="Polar residues" evidence="1">
    <location>
        <begin position="517"/>
        <end position="533"/>
    </location>
</feature>
<accession>A0A8T1X5F6</accession>
<dbReference type="Proteomes" id="UP000693981">
    <property type="component" value="Unassembled WGS sequence"/>
</dbReference>
<sequence length="533" mass="57259">MGTTTSQPSPLAPTFERMATWDIKATRRVLQDYKDKDMDFGLDAQGLAELLRGDKDWAESILDAFGSPTGIVNALAFICGACLVSSGPALEKTEMIFDALDFDSTEKISMDEMTIAFLCSARGFCVIAGVGIVPSDEGLESVTLQAYRDLNKGSAQSIAKAEFTKWVIEFASGAGAPPTREVSLQNALEQFRVVPPAVSSEKDLENNPTDPFKDAEETIAAEHHDEVVHADAFQTDCSPPQETKETETLNENDEDIVVEQSDPSKQSTDIPGFGEPEHVTTEEEQQPTNCSSADIDAQGESTALKAETLEHTLLDSGGEDDVVSSQEPKDDLVDLAEHESETATTHEPEQQPSNASHGTDIETIGAQEDQDAAESTGDNGHLNVVGIDEPPQESEDEANVQNADENNGEMLDSEATDVAGDPHDAIDRETEPDAGLAELEAEAPQQLDAEAEGDEDAYEQDFAQETPQETPRLEPEGIANVAPDETMVDAVEVTDERGEDGLPGVKVTDRDDEDVSSAVNPLNEMTSSISELA</sequence>
<dbReference type="AlphaFoldDB" id="A0A8T1X5F6"/>
<proteinExistence type="predicted"/>
<feature type="compositionally biased region" description="Basic and acidic residues" evidence="1">
    <location>
        <begin position="327"/>
        <end position="349"/>
    </location>
</feature>
<evidence type="ECO:0000313" key="2">
    <source>
        <dbReference type="EMBL" id="KAG7401317.1"/>
    </source>
</evidence>
<dbReference type="EMBL" id="JAGDFL010000014">
    <property type="protein sequence ID" value="KAG7401317.1"/>
    <property type="molecule type" value="Genomic_DNA"/>
</dbReference>